<keyword evidence="2" id="KW-1185">Reference proteome</keyword>
<reference evidence="1 2" key="1">
    <citation type="journal article" date="2021" name="Sci. Rep.">
        <title>The distribution of antibiotic resistance genes in chicken gut microbiota commensals.</title>
        <authorList>
            <person name="Juricova H."/>
            <person name="Matiasovicova J."/>
            <person name="Kubasova T."/>
            <person name="Cejkova D."/>
            <person name="Rychlik I."/>
        </authorList>
    </citation>
    <scope>NUCLEOTIDE SEQUENCE [LARGE SCALE GENOMIC DNA]</scope>
    <source>
        <strain evidence="1 2">An421</strain>
    </source>
</reference>
<accession>A0AA40ZTR3</accession>
<dbReference type="AlphaFoldDB" id="A0AA40ZTR3"/>
<sequence length="147" mass="18003">MQKQHDTQIHNLKEMHRQELDMKEKELSRLARIIDKAFRWFPMFREMLRIEKFCAMLGFSKEMTESLLVKKESLKCSGKIYSEQHRRNFDVKDDVFRVENDPDDESRLSLTINRKPIAEWFREQWHRLRYGTRVPQQEEKKSRGIKM</sequence>
<evidence type="ECO:0000313" key="1">
    <source>
        <dbReference type="EMBL" id="MBM6857300.1"/>
    </source>
</evidence>
<dbReference type="Proteomes" id="UP000698924">
    <property type="component" value="Unassembled WGS sequence"/>
</dbReference>
<dbReference type="EMBL" id="JACJMO010000007">
    <property type="protein sequence ID" value="MBM6857300.1"/>
    <property type="molecule type" value="Genomic_DNA"/>
</dbReference>
<gene>
    <name evidence="1" type="ORF">H6D15_06740</name>
</gene>
<proteinExistence type="predicted"/>
<name>A0AA40ZTR3_9BACT</name>
<comment type="caution">
    <text evidence="1">The sequence shown here is derived from an EMBL/GenBank/DDBJ whole genome shotgun (WGS) entry which is preliminary data.</text>
</comment>
<organism evidence="1 2">
    <name type="scientific">Caecibacteroides pullorum</name>
    <dbReference type="NCBI Taxonomy" id="2725562"/>
    <lineage>
        <taxon>Bacteria</taxon>
        <taxon>Pseudomonadati</taxon>
        <taxon>Bacteroidota</taxon>
        <taxon>Bacteroidia</taxon>
        <taxon>Bacteroidales</taxon>
        <taxon>Bacteroidaceae</taxon>
        <taxon>Caecibacteroides</taxon>
    </lineage>
</organism>
<protein>
    <submittedName>
        <fullName evidence="1">Mobilization protein</fullName>
    </submittedName>
</protein>
<evidence type="ECO:0000313" key="2">
    <source>
        <dbReference type="Proteomes" id="UP000698924"/>
    </source>
</evidence>